<dbReference type="Proteomes" id="UP001232113">
    <property type="component" value="Unassembled WGS sequence"/>
</dbReference>
<dbReference type="Pfam" id="PF12728">
    <property type="entry name" value="HTH_17"/>
    <property type="match status" value="1"/>
</dbReference>
<evidence type="ECO:0000313" key="3">
    <source>
        <dbReference type="Proteomes" id="UP001232113"/>
    </source>
</evidence>
<dbReference type="AlphaFoldDB" id="A0AAW6XT69"/>
<gene>
    <name evidence="2" type="ORF">QP354_07840</name>
</gene>
<name>A0AAW6XT69_9LACO</name>
<dbReference type="InterPro" id="IPR041657">
    <property type="entry name" value="HTH_17"/>
</dbReference>
<accession>A0AAW6XT69</accession>
<feature type="domain" description="Helix-turn-helix" evidence="1">
    <location>
        <begin position="19"/>
        <end position="67"/>
    </location>
</feature>
<dbReference type="SUPFAM" id="SSF46955">
    <property type="entry name" value="Putative DNA-binding domain"/>
    <property type="match status" value="1"/>
</dbReference>
<evidence type="ECO:0000313" key="2">
    <source>
        <dbReference type="EMBL" id="MDK6868978.1"/>
    </source>
</evidence>
<proteinExistence type="predicted"/>
<reference evidence="2" key="1">
    <citation type="submission" date="2023-05" db="EMBL/GenBank/DDBJ databases">
        <title>Cataloging the Phylogenetic Diversity of Human Bladder Bacteria.</title>
        <authorList>
            <person name="Du J."/>
        </authorList>
    </citation>
    <scope>NUCLEOTIDE SEQUENCE</scope>
    <source>
        <strain evidence="2">UMB6975B</strain>
    </source>
</reference>
<protein>
    <submittedName>
        <fullName evidence="2">Helix-turn-helix domain-containing protein</fullName>
    </submittedName>
</protein>
<evidence type="ECO:0000259" key="1">
    <source>
        <dbReference type="Pfam" id="PF12728"/>
    </source>
</evidence>
<dbReference type="EMBL" id="JASOLY010000015">
    <property type="protein sequence ID" value="MDK6868978.1"/>
    <property type="molecule type" value="Genomic_DNA"/>
</dbReference>
<dbReference type="Gene3D" id="1.10.10.60">
    <property type="entry name" value="Homeodomain-like"/>
    <property type="match status" value="1"/>
</dbReference>
<sequence>MQVVISEDAIKKAVQQEYFNKKEASNFLGISMQTFKTWREKYGIHYQSVDGMVLFAKKDLQKFMEDHRK</sequence>
<comment type="caution">
    <text evidence="2">The sequence shown here is derived from an EMBL/GenBank/DDBJ whole genome shotgun (WGS) entry which is preliminary data.</text>
</comment>
<organism evidence="2 3">
    <name type="scientific">Lactobacillus paragasseri</name>
    <dbReference type="NCBI Taxonomy" id="2107999"/>
    <lineage>
        <taxon>Bacteria</taxon>
        <taxon>Bacillati</taxon>
        <taxon>Bacillota</taxon>
        <taxon>Bacilli</taxon>
        <taxon>Lactobacillales</taxon>
        <taxon>Lactobacillaceae</taxon>
        <taxon>Lactobacillus</taxon>
    </lineage>
</organism>
<dbReference type="InterPro" id="IPR009061">
    <property type="entry name" value="DNA-bd_dom_put_sf"/>
</dbReference>
<dbReference type="RefSeq" id="WP_144842172.1">
    <property type="nucleotide sequence ID" value="NZ_JASOLY010000015.1"/>
</dbReference>